<reference evidence="7" key="1">
    <citation type="journal article" date="2019" name="Int. J. Syst. Evol. Microbiol.">
        <title>The Global Catalogue of Microorganisms (GCM) 10K type strain sequencing project: providing services to taxonomists for standard genome sequencing and annotation.</title>
        <authorList>
            <consortium name="The Broad Institute Genomics Platform"/>
            <consortium name="The Broad Institute Genome Sequencing Center for Infectious Disease"/>
            <person name="Wu L."/>
            <person name="Ma J."/>
        </authorList>
    </citation>
    <scope>NUCLEOTIDE SEQUENCE [LARGE SCALE GENOMIC DNA]</scope>
    <source>
        <strain evidence="7">KCTC 12848</strain>
    </source>
</reference>
<keyword evidence="4 5" id="KW-0574">Periplasm</keyword>
<keyword evidence="3" id="KW-0732">Signal</keyword>
<name>A0ABW5EEY5_9GAMM</name>
<comment type="similarity">
    <text evidence="5">Belongs to the bacterial solute-binding protein PotD/PotF family.</text>
</comment>
<dbReference type="Gene3D" id="3.40.190.10">
    <property type="entry name" value="Periplasmic binding protein-like II"/>
    <property type="match status" value="2"/>
</dbReference>
<dbReference type="PANTHER" id="PTHR30222:SF12">
    <property type="entry name" value="NORSPERMIDINE SENSOR"/>
    <property type="match status" value="1"/>
</dbReference>
<gene>
    <name evidence="6" type="ORF">ACFSKX_15540</name>
</gene>
<comment type="caution">
    <text evidence="6">The sequence shown here is derived from an EMBL/GenBank/DDBJ whole genome shotgun (WGS) entry which is preliminary data.</text>
</comment>
<evidence type="ECO:0000256" key="2">
    <source>
        <dbReference type="ARBA" id="ARBA00022448"/>
    </source>
</evidence>
<comment type="function">
    <text evidence="5">Required for the activity of the bacterial periplasmic transport system of putrescine.</text>
</comment>
<dbReference type="EMBL" id="JBHUJD010000023">
    <property type="protein sequence ID" value="MFD2311842.1"/>
    <property type="molecule type" value="Genomic_DNA"/>
</dbReference>
<dbReference type="Proteomes" id="UP001597425">
    <property type="component" value="Unassembled WGS sequence"/>
</dbReference>
<accession>A0ABW5EEY5</accession>
<protein>
    <recommendedName>
        <fullName evidence="5">Putrescine-binding periplasmic protein</fullName>
    </recommendedName>
</protein>
<dbReference type="PRINTS" id="PR00909">
    <property type="entry name" value="SPERMDNBNDNG"/>
</dbReference>
<evidence type="ECO:0000256" key="4">
    <source>
        <dbReference type="ARBA" id="ARBA00022764"/>
    </source>
</evidence>
<dbReference type="PIRSF" id="PIRSF019574">
    <property type="entry name" value="Periplasmic_polyamine_BP"/>
    <property type="match status" value="1"/>
</dbReference>
<comment type="subcellular location">
    <subcellularLocation>
        <location evidence="1 5">Periplasm</location>
    </subcellularLocation>
</comment>
<proteinExistence type="inferred from homology"/>
<keyword evidence="7" id="KW-1185">Reference proteome</keyword>
<keyword evidence="2 5" id="KW-0813">Transport</keyword>
<dbReference type="InterPro" id="IPR006059">
    <property type="entry name" value="SBP"/>
</dbReference>
<evidence type="ECO:0000256" key="1">
    <source>
        <dbReference type="ARBA" id="ARBA00004418"/>
    </source>
</evidence>
<dbReference type="PANTHER" id="PTHR30222">
    <property type="entry name" value="SPERMIDINE/PUTRESCINE-BINDING PERIPLASMIC PROTEIN"/>
    <property type="match status" value="1"/>
</dbReference>
<evidence type="ECO:0000313" key="6">
    <source>
        <dbReference type="EMBL" id="MFD2311842.1"/>
    </source>
</evidence>
<evidence type="ECO:0000256" key="5">
    <source>
        <dbReference type="PIRNR" id="PIRNR019574"/>
    </source>
</evidence>
<dbReference type="Pfam" id="PF13416">
    <property type="entry name" value="SBP_bac_8"/>
    <property type="match status" value="1"/>
</dbReference>
<evidence type="ECO:0000256" key="3">
    <source>
        <dbReference type="ARBA" id="ARBA00022729"/>
    </source>
</evidence>
<organism evidence="6 7">
    <name type="scientific">Microbulbifer halophilus</name>
    <dbReference type="NCBI Taxonomy" id="453963"/>
    <lineage>
        <taxon>Bacteria</taxon>
        <taxon>Pseudomonadati</taxon>
        <taxon>Pseudomonadota</taxon>
        <taxon>Gammaproteobacteria</taxon>
        <taxon>Cellvibrionales</taxon>
        <taxon>Microbulbiferaceae</taxon>
        <taxon>Microbulbifer</taxon>
    </lineage>
</organism>
<evidence type="ECO:0000313" key="7">
    <source>
        <dbReference type="Proteomes" id="UP001597425"/>
    </source>
</evidence>
<dbReference type="SUPFAM" id="SSF53850">
    <property type="entry name" value="Periplasmic binding protein-like II"/>
    <property type="match status" value="1"/>
</dbReference>
<sequence length="367" mass="41338">MRTIGNTLGALLLVAGLVQGAAAEELYFANWSDYIGEDTIADFEAQTGIEVHYFEFDDIEELERVWIEEGRKFDLVVPSSENLPGYIRAGLLSKLDRERLPGWSRNDPQFMQRLQSSDPDNEYAFPYLWGTVGIGYNVQAVREAFGGSLPEDKDSWNLLFDPDNLAKLDHCGVTLMRSPEEIFDVGLKYLGKEPDSMSMAHQLMVANLLAKVRLHVTDFDSGEYAENLASGRHCMVHGWSGDVLQAQQMAREAGKPFDVRYIMPREGFPLWIDVLAMPANAPNRDAAYKLMNYLLKPSVIAAITNQVQFANANLEAREFVDPELLANPIVYPDPAELDNVWIPESTESGVLALRHKLWNRIVERKAL</sequence>
<dbReference type="RefSeq" id="WP_265722633.1">
    <property type="nucleotide sequence ID" value="NZ_JAPIVK010000026.1"/>
</dbReference>
<dbReference type="InterPro" id="IPR001188">
    <property type="entry name" value="Sperm_putr-bd"/>
</dbReference>